<dbReference type="InterPro" id="IPR036942">
    <property type="entry name" value="Beta-barrel_TonB_sf"/>
</dbReference>
<feature type="domain" description="TonB-dependent receptor plug" evidence="12">
    <location>
        <begin position="144"/>
        <end position="240"/>
    </location>
</feature>
<evidence type="ECO:0000256" key="4">
    <source>
        <dbReference type="ARBA" id="ARBA00022692"/>
    </source>
</evidence>
<dbReference type="OrthoDB" id="9758472at2"/>
<organism evidence="13 14">
    <name type="scientific">Hymenobacter roseosalivarius DSM 11622</name>
    <dbReference type="NCBI Taxonomy" id="645990"/>
    <lineage>
        <taxon>Bacteria</taxon>
        <taxon>Pseudomonadati</taxon>
        <taxon>Bacteroidota</taxon>
        <taxon>Cytophagia</taxon>
        <taxon>Cytophagales</taxon>
        <taxon>Hymenobacteraceae</taxon>
        <taxon>Hymenobacter</taxon>
    </lineage>
</organism>
<proteinExistence type="inferred from homology"/>
<keyword evidence="13" id="KW-0675">Receptor</keyword>
<evidence type="ECO:0000256" key="1">
    <source>
        <dbReference type="ARBA" id="ARBA00004571"/>
    </source>
</evidence>
<evidence type="ECO:0000256" key="7">
    <source>
        <dbReference type="ARBA" id="ARBA00023237"/>
    </source>
</evidence>
<dbReference type="Gene3D" id="2.40.170.20">
    <property type="entry name" value="TonB-dependent receptor, beta-barrel domain"/>
    <property type="match status" value="1"/>
</dbReference>
<dbReference type="Gene3D" id="2.60.40.1120">
    <property type="entry name" value="Carboxypeptidase-like, regulatory domain"/>
    <property type="match status" value="1"/>
</dbReference>
<dbReference type="InterPro" id="IPR012910">
    <property type="entry name" value="Plug_dom"/>
</dbReference>
<dbReference type="RefSeq" id="WP_084446912.1">
    <property type="nucleotide sequence ID" value="NZ_FWWW01000084.1"/>
</dbReference>
<dbReference type="AlphaFoldDB" id="A0A1W1VZ60"/>
<dbReference type="EMBL" id="FWWW01000084">
    <property type="protein sequence ID" value="SMB98540.1"/>
    <property type="molecule type" value="Genomic_DNA"/>
</dbReference>
<evidence type="ECO:0000256" key="3">
    <source>
        <dbReference type="ARBA" id="ARBA00022452"/>
    </source>
</evidence>
<dbReference type="GO" id="GO:0009279">
    <property type="term" value="C:cell outer membrane"/>
    <property type="evidence" value="ECO:0007669"/>
    <property type="project" value="UniProtKB-SubCell"/>
</dbReference>
<dbReference type="InterPro" id="IPR037066">
    <property type="entry name" value="Plug_dom_sf"/>
</dbReference>
<keyword evidence="7 8" id="KW-0998">Cell outer membrane</keyword>
<evidence type="ECO:0000259" key="12">
    <source>
        <dbReference type="Pfam" id="PF07715"/>
    </source>
</evidence>
<dbReference type="InterPro" id="IPR039426">
    <property type="entry name" value="TonB-dep_rcpt-like"/>
</dbReference>
<evidence type="ECO:0000256" key="2">
    <source>
        <dbReference type="ARBA" id="ARBA00022448"/>
    </source>
</evidence>
<gene>
    <name evidence="13" type="ORF">SAMN00120144_3835</name>
</gene>
<dbReference type="PROSITE" id="PS52016">
    <property type="entry name" value="TONB_DEPENDENT_REC_3"/>
    <property type="match status" value="1"/>
</dbReference>
<protein>
    <submittedName>
        <fullName evidence="13">TonB-dependent receptor</fullName>
    </submittedName>
</protein>
<name>A0A1W1VZ60_9BACT</name>
<evidence type="ECO:0000313" key="14">
    <source>
        <dbReference type="Proteomes" id="UP000192266"/>
    </source>
</evidence>
<keyword evidence="4 8" id="KW-0812">Transmembrane</keyword>
<keyword evidence="3 8" id="KW-1134">Transmembrane beta strand</keyword>
<comment type="subcellular location">
    <subcellularLocation>
        <location evidence="1 8">Cell outer membrane</location>
        <topology evidence="1 8">Multi-pass membrane protein</topology>
    </subcellularLocation>
</comment>
<evidence type="ECO:0000259" key="11">
    <source>
        <dbReference type="Pfam" id="PF00593"/>
    </source>
</evidence>
<feature type="signal peptide" evidence="10">
    <location>
        <begin position="1"/>
        <end position="24"/>
    </location>
</feature>
<dbReference type="Pfam" id="PF07715">
    <property type="entry name" value="Plug"/>
    <property type="match status" value="1"/>
</dbReference>
<evidence type="ECO:0000256" key="5">
    <source>
        <dbReference type="ARBA" id="ARBA00023077"/>
    </source>
</evidence>
<dbReference type="SUPFAM" id="SSF56935">
    <property type="entry name" value="Porins"/>
    <property type="match status" value="1"/>
</dbReference>
<keyword evidence="5 9" id="KW-0798">TonB box</keyword>
<dbReference type="Pfam" id="PF13715">
    <property type="entry name" value="CarbopepD_reg_2"/>
    <property type="match status" value="1"/>
</dbReference>
<evidence type="ECO:0000313" key="13">
    <source>
        <dbReference type="EMBL" id="SMB98540.1"/>
    </source>
</evidence>
<dbReference type="Gene3D" id="2.170.130.10">
    <property type="entry name" value="TonB-dependent receptor, plug domain"/>
    <property type="match status" value="1"/>
</dbReference>
<comment type="similarity">
    <text evidence="8 9">Belongs to the TonB-dependent receptor family.</text>
</comment>
<dbReference type="PANTHER" id="PTHR30442:SF0">
    <property type="entry name" value="FE(3+) DICITRATE TRANSPORT PROTEIN FECA"/>
    <property type="match status" value="1"/>
</dbReference>
<keyword evidence="14" id="KW-1185">Reference proteome</keyword>
<dbReference type="InterPro" id="IPR008969">
    <property type="entry name" value="CarboxyPept-like_regulatory"/>
</dbReference>
<reference evidence="13 14" key="1">
    <citation type="submission" date="2017-04" db="EMBL/GenBank/DDBJ databases">
        <authorList>
            <person name="Afonso C.L."/>
            <person name="Miller P.J."/>
            <person name="Scott M.A."/>
            <person name="Spackman E."/>
            <person name="Goraichik I."/>
            <person name="Dimitrov K.M."/>
            <person name="Suarez D.L."/>
            <person name="Swayne D.E."/>
        </authorList>
    </citation>
    <scope>NUCLEOTIDE SEQUENCE [LARGE SCALE GENOMIC DNA]</scope>
    <source>
        <strain evidence="13 14">DSM 11622</strain>
    </source>
</reference>
<evidence type="ECO:0000256" key="9">
    <source>
        <dbReference type="RuleBase" id="RU003357"/>
    </source>
</evidence>
<dbReference type="PANTHER" id="PTHR30442">
    <property type="entry name" value="IRON III DICITRATE TRANSPORT PROTEIN FECA"/>
    <property type="match status" value="1"/>
</dbReference>
<dbReference type="Pfam" id="PF00593">
    <property type="entry name" value="TonB_dep_Rec_b-barrel"/>
    <property type="match status" value="1"/>
</dbReference>
<dbReference type="SUPFAM" id="SSF49464">
    <property type="entry name" value="Carboxypeptidase regulatory domain-like"/>
    <property type="match status" value="1"/>
</dbReference>
<evidence type="ECO:0000256" key="10">
    <source>
        <dbReference type="SAM" id="SignalP"/>
    </source>
</evidence>
<keyword evidence="6 8" id="KW-0472">Membrane</keyword>
<dbReference type="Proteomes" id="UP000192266">
    <property type="component" value="Unassembled WGS sequence"/>
</dbReference>
<keyword evidence="10" id="KW-0732">Signal</keyword>
<accession>A0A1W1VZ60</accession>
<dbReference type="STRING" id="645990.SAMN00120144_3835"/>
<dbReference type="GO" id="GO:0033214">
    <property type="term" value="P:siderophore-iron import into cell"/>
    <property type="evidence" value="ECO:0007669"/>
    <property type="project" value="TreeGrafter"/>
</dbReference>
<feature type="chain" id="PRO_5013162067" evidence="10">
    <location>
        <begin position="25"/>
        <end position="815"/>
    </location>
</feature>
<dbReference type="InterPro" id="IPR000531">
    <property type="entry name" value="Beta-barrel_TonB"/>
</dbReference>
<sequence length="815" mass="90732">MMRLAVYSFCLLVTGLLFQHPALAQRLTLSGVVREAATGQPVAGSEVYLKGSRQIARTDSAGSFTIPNLTPGRQQLQFSSISHEPLRVEVNLTENSGPQEFTLTRRERTLKEVVVSAPQSRFGQTRLREVEGTAIFAAKKSEVIVPDNLVANLATNNARQVYARVAGLNIWENDQGGLQLSIGGRGLDPNRTANFNVRQNGYDISADALGYPESYYTPPIEAVKRIQLVRGAASLQYGTQFGGLINFELRAPEADKTVAVTSRQTVGSYGFFNSFNSVSGTVKKLSYYTFAQYKRGDGWRPNSHFDSKTAYADLRYQFTENFKVGAQVTHMDYLAQQPGGLTDEMFRENPRQSNRERNWFEVDWNLFNVSADWKLSPRANINLTTFGLLASRKSLGFRPNRVATLDNEDNGRDLITGDFRNLGLEARYLNRYALGGKNGVLLVGTRLYRGYNHSVQGFGPAGRGADFRFVEPDALSTSSYSDYRFPNHNAALFAENILYLNDKISITPGLRYEYIRTRANGFYGLVDRDLAGNITEVTRQDEQRVSPRGFLLGGIGVSYKPQEQRELYANISQNYRSITFSDMRIANPSAVIDPDLQDERGYSADLGLRGEQGEWLTYDVSLFALQYGNRIGEVQTYDENDRVLRRRGNVGRALILGVESYAEADVLRPWQPQAGRWSWSTFGNVALIRGRYTASEIAGVKGNQVEFVPALNLKAGTRAGYGPTKASFQYTYLSDQFTDATNATAGGVSAVVGLIPAYHVLDASVSWEHRWLKLEGSVNNLTNNLYFTRRATGYPGPGILPSDGRAYFLTVAVKW</sequence>
<keyword evidence="2 8" id="KW-0813">Transport</keyword>
<evidence type="ECO:0000256" key="6">
    <source>
        <dbReference type="ARBA" id="ARBA00023136"/>
    </source>
</evidence>
<feature type="domain" description="TonB-dependent receptor-like beta-barrel" evidence="11">
    <location>
        <begin position="352"/>
        <end position="781"/>
    </location>
</feature>
<evidence type="ECO:0000256" key="8">
    <source>
        <dbReference type="PROSITE-ProRule" id="PRU01360"/>
    </source>
</evidence>